<evidence type="ECO:0000313" key="1">
    <source>
        <dbReference type="EMBL" id="UTT53847.1"/>
    </source>
</evidence>
<keyword evidence="2" id="KW-1185">Reference proteome</keyword>
<gene>
    <name evidence="1" type="ORF">NMQ05_04495</name>
</gene>
<accession>A0ACD4B8M9</accession>
<sequence length="134" mass="14968">MNELALPSNVEAERYVLGACMLSPRAVDDVSEVLKVTDLHDTRHVTAYGAIRRLHDQDKPTDVVSVVDELIRAGELVGNLDAAYLHALTDGVPSSANAGYWADMVREAAIRRHVIEGRAVRHRSRRMPRCPRRM</sequence>
<dbReference type="EMBL" id="CP101471">
    <property type="protein sequence ID" value="UTT53847.1"/>
    <property type="molecule type" value="Genomic_DNA"/>
</dbReference>
<evidence type="ECO:0000313" key="2">
    <source>
        <dbReference type="Proteomes" id="UP001060245"/>
    </source>
</evidence>
<reference evidence="1" key="1">
    <citation type="submission" date="2022-07" db="EMBL/GenBank/DDBJ databases">
        <title>Complete genome of DND4.</title>
        <authorList>
            <person name="Cao G."/>
        </authorList>
    </citation>
    <scope>NUCLEOTIDE SEQUENCE</scope>
    <source>
        <strain evidence="1">DND4</strain>
    </source>
</reference>
<organism evidence="1 2">
    <name type="scientific">Microbacterium maritypicum</name>
    <name type="common">Microbacterium liquefaciens</name>
    <dbReference type="NCBI Taxonomy" id="33918"/>
    <lineage>
        <taxon>Bacteria</taxon>
        <taxon>Bacillati</taxon>
        <taxon>Actinomycetota</taxon>
        <taxon>Actinomycetes</taxon>
        <taxon>Micrococcales</taxon>
        <taxon>Microbacteriaceae</taxon>
        <taxon>Microbacterium</taxon>
    </lineage>
</organism>
<name>A0ACD4B8M9_MICMQ</name>
<dbReference type="Proteomes" id="UP001060245">
    <property type="component" value="Chromosome"/>
</dbReference>
<proteinExistence type="predicted"/>
<protein>
    <submittedName>
        <fullName evidence="1">Uncharacterized protein</fullName>
    </submittedName>
</protein>